<keyword evidence="1" id="KW-0378">Hydrolase</keyword>
<proteinExistence type="predicted"/>
<dbReference type="PROSITE" id="PS51747">
    <property type="entry name" value="CYT_DCMP_DEAMINASES_2"/>
    <property type="match status" value="1"/>
</dbReference>
<dbReference type="AlphaFoldDB" id="A0A5B8MQV7"/>
<reference evidence="3 4" key="1">
    <citation type="submission" date="2018-07" db="EMBL/GenBank/DDBJ databases">
        <title>The complete nuclear genome of the prasinophyte Chloropicon primus (CCMP1205).</title>
        <authorList>
            <person name="Pombert J.-F."/>
            <person name="Otis C."/>
            <person name="Turmel M."/>
            <person name="Lemieux C."/>
        </authorList>
    </citation>
    <scope>NUCLEOTIDE SEQUENCE [LARGE SCALE GENOMIC DNA]</scope>
    <source>
        <strain evidence="3 4">CCMP1205</strain>
    </source>
</reference>
<name>A0A5B8MQV7_9CHLO</name>
<dbReference type="STRING" id="1764295.A0A5B8MQV7"/>
<feature type="domain" description="CMP/dCMP-type deaminase" evidence="2">
    <location>
        <begin position="9"/>
        <end position="140"/>
    </location>
</feature>
<evidence type="ECO:0000259" key="2">
    <source>
        <dbReference type="PROSITE" id="PS51747"/>
    </source>
</evidence>
<evidence type="ECO:0000256" key="1">
    <source>
        <dbReference type="ARBA" id="ARBA00022801"/>
    </source>
</evidence>
<protein>
    <submittedName>
        <fullName evidence="3">Cytidine deaminase</fullName>
    </submittedName>
</protein>
<dbReference type="CDD" id="cd01285">
    <property type="entry name" value="nucleoside_deaminase"/>
    <property type="match status" value="1"/>
</dbReference>
<sequence>MTPTTEFSDGEEGFMRLALAEATKAFGEGEIPVGCVLVRGGEVVGRGGNKTNESRNGSRHCEMEAIDEVLGKFEAGSLEVGSDCAMSKFWSEVDLYVTCEPCIMCAGAISLMGIKNVYYGCSNDKFGGCGSVHPVSDQGCGTCGGGEERFGAENVRSFRCRKGLFAEEAIAMLQDFYLRGNARAPKPHRKVLWMDRREQQQEH</sequence>
<evidence type="ECO:0000313" key="3">
    <source>
        <dbReference type="EMBL" id="QDZ22929.1"/>
    </source>
</evidence>
<organism evidence="3 4">
    <name type="scientific">Chloropicon primus</name>
    <dbReference type="NCBI Taxonomy" id="1764295"/>
    <lineage>
        <taxon>Eukaryota</taxon>
        <taxon>Viridiplantae</taxon>
        <taxon>Chlorophyta</taxon>
        <taxon>Chloropicophyceae</taxon>
        <taxon>Chloropicales</taxon>
        <taxon>Chloropicaceae</taxon>
        <taxon>Chloropicon</taxon>
    </lineage>
</organism>
<dbReference type="GO" id="GO:0052717">
    <property type="term" value="F:tRNA-specific adenosine-34 deaminase activity"/>
    <property type="evidence" value="ECO:0007669"/>
    <property type="project" value="TreeGrafter"/>
</dbReference>
<gene>
    <name evidence="3" type="ORF">A3770_09p54470</name>
</gene>
<evidence type="ECO:0000313" key="4">
    <source>
        <dbReference type="Proteomes" id="UP000316726"/>
    </source>
</evidence>
<dbReference type="OrthoDB" id="659at2759"/>
<dbReference type="PANTHER" id="PTHR11079:SF149">
    <property type="entry name" value="TRNA-SPECIFIC ADENOSINE DEAMINASE 2"/>
    <property type="match status" value="1"/>
</dbReference>
<dbReference type="Proteomes" id="UP000316726">
    <property type="component" value="Chromosome 9"/>
</dbReference>
<dbReference type="GO" id="GO:0002100">
    <property type="term" value="P:tRNA wobble adenosine to inosine editing"/>
    <property type="evidence" value="ECO:0007669"/>
    <property type="project" value="TreeGrafter"/>
</dbReference>
<dbReference type="EMBL" id="CP031042">
    <property type="protein sequence ID" value="QDZ22929.1"/>
    <property type="molecule type" value="Genomic_DNA"/>
</dbReference>
<accession>A0A5B8MQV7</accession>
<dbReference type="Pfam" id="PF00383">
    <property type="entry name" value="dCMP_cyt_deam_1"/>
    <property type="match status" value="1"/>
</dbReference>
<dbReference type="SUPFAM" id="SSF53927">
    <property type="entry name" value="Cytidine deaminase-like"/>
    <property type="match status" value="1"/>
</dbReference>
<dbReference type="InterPro" id="IPR016193">
    <property type="entry name" value="Cytidine_deaminase-like"/>
</dbReference>
<keyword evidence="4" id="KW-1185">Reference proteome</keyword>
<dbReference type="InterPro" id="IPR002125">
    <property type="entry name" value="CMP_dCMP_dom"/>
</dbReference>
<dbReference type="Gene3D" id="3.40.140.10">
    <property type="entry name" value="Cytidine Deaminase, domain 2"/>
    <property type="match status" value="1"/>
</dbReference>
<dbReference type="PANTHER" id="PTHR11079">
    <property type="entry name" value="CYTOSINE DEAMINASE FAMILY MEMBER"/>
    <property type="match status" value="1"/>
</dbReference>